<dbReference type="GeneID" id="4701109"/>
<sequence>MQKAIQQRYPLMVTDLSKSELKMLIYVLNLQFVVRHTCDNTGRVLERCDEPVHNEIKRLPSDLRKSLILGILPKSIIRTAVMCPTHQALNPYIIGDILCLVKKEVTVHLDIIHWYSNNLDQSHRNLVRALQSIQGMWSLVPPDNRPPPIAPAAYQPNECEACILGRVVREPMHLQNLRVTLISRTRTKAKHRAPKLLAFVDQAINQYGDHALDLWHASGQAAFDFKLARKAAIKAYRVRPERIHKREDFSDHLRRHPKNKGKSIRIAKSSKIPENGGESSGYSNSPHTDNTESIVVYMDSDMNEQQAMHHDAKGREKGKEKARARHGEIIGERDTITDEIIATYEAYGSRDWAPRSNTNLPDGVPQVHPLSVPKATYSTASGSYYPEDYRTTQATYIPPRDNVDWNKVIHQESPLDTLTEEIETMQLGSGTYGGTAENLAVDYRAMLDLVGHREGYESDSDFSLASWEDAPVSEVGPADTTWSLVCQ</sequence>
<dbReference type="Proteomes" id="UP000006701">
    <property type="component" value="Unassembled WGS sequence"/>
</dbReference>
<dbReference type="RefSeq" id="XP_001268584.1">
    <property type="nucleotide sequence ID" value="XM_001268583.1"/>
</dbReference>
<feature type="region of interest" description="Disordered" evidence="1">
    <location>
        <begin position="247"/>
        <end position="290"/>
    </location>
</feature>
<protein>
    <submittedName>
        <fullName evidence="2">Uncharacterized protein</fullName>
    </submittedName>
</protein>
<accession>A1CND7</accession>
<dbReference type="OMA" id="SIVVYMD"/>
<dbReference type="AlphaFoldDB" id="A1CND7"/>
<reference evidence="2 3" key="1">
    <citation type="journal article" date="2008" name="PLoS Genet.">
        <title>Genomic islands in the pathogenic filamentous fungus Aspergillus fumigatus.</title>
        <authorList>
            <person name="Fedorova N.D."/>
            <person name="Khaldi N."/>
            <person name="Joardar V.S."/>
            <person name="Maiti R."/>
            <person name="Amedeo P."/>
            <person name="Anderson M.J."/>
            <person name="Crabtree J."/>
            <person name="Silva J.C."/>
            <person name="Badger J.H."/>
            <person name="Albarraq A."/>
            <person name="Angiuoli S."/>
            <person name="Bussey H."/>
            <person name="Bowyer P."/>
            <person name="Cotty P.J."/>
            <person name="Dyer P.S."/>
            <person name="Egan A."/>
            <person name="Galens K."/>
            <person name="Fraser-Liggett C.M."/>
            <person name="Haas B.J."/>
            <person name="Inman J.M."/>
            <person name="Kent R."/>
            <person name="Lemieux S."/>
            <person name="Malavazi I."/>
            <person name="Orvis J."/>
            <person name="Roemer T."/>
            <person name="Ronning C.M."/>
            <person name="Sundaram J.P."/>
            <person name="Sutton G."/>
            <person name="Turner G."/>
            <person name="Venter J.C."/>
            <person name="White O.R."/>
            <person name="Whitty B.R."/>
            <person name="Youngman P."/>
            <person name="Wolfe K.H."/>
            <person name="Goldman G.H."/>
            <person name="Wortman J.R."/>
            <person name="Jiang B."/>
            <person name="Denning D.W."/>
            <person name="Nierman W.C."/>
        </authorList>
    </citation>
    <scope>NUCLEOTIDE SEQUENCE [LARGE SCALE GENOMIC DNA]</scope>
    <source>
        <strain evidence="3">ATCC 1007 / CBS 513.65 / DSM 816 / NCTC 3887 / NRRL 1</strain>
    </source>
</reference>
<evidence type="ECO:0000313" key="3">
    <source>
        <dbReference type="Proteomes" id="UP000006701"/>
    </source>
</evidence>
<name>A1CND7_ASPCL</name>
<dbReference type="STRING" id="344612.A1CND7"/>
<evidence type="ECO:0000256" key="1">
    <source>
        <dbReference type="SAM" id="MobiDB-lite"/>
    </source>
</evidence>
<dbReference type="EMBL" id="DS027059">
    <property type="protein sequence ID" value="EAW07158.1"/>
    <property type="molecule type" value="Genomic_DNA"/>
</dbReference>
<keyword evidence="3" id="KW-1185">Reference proteome</keyword>
<feature type="compositionally biased region" description="Low complexity" evidence="1">
    <location>
        <begin position="274"/>
        <end position="285"/>
    </location>
</feature>
<dbReference type="OrthoDB" id="3786931at2759"/>
<feature type="compositionally biased region" description="Basic residues" evidence="1">
    <location>
        <begin position="253"/>
        <end position="265"/>
    </location>
</feature>
<proteinExistence type="predicted"/>
<feature type="region of interest" description="Disordered" evidence="1">
    <location>
        <begin position="305"/>
        <end position="325"/>
    </location>
</feature>
<evidence type="ECO:0000313" key="2">
    <source>
        <dbReference type="EMBL" id="EAW07158.1"/>
    </source>
</evidence>
<dbReference type="VEuPathDB" id="FungiDB:ACLA_018620"/>
<dbReference type="eggNOG" id="ENOG502T1M3">
    <property type="taxonomic scope" value="Eukaryota"/>
</dbReference>
<feature type="compositionally biased region" description="Basic and acidic residues" evidence="1">
    <location>
        <begin position="307"/>
        <end position="325"/>
    </location>
</feature>
<gene>
    <name evidence="2" type="ORF">ACLA_018620</name>
</gene>
<dbReference type="HOGENOM" id="CLU_572334_0_0_1"/>
<organism evidence="2 3">
    <name type="scientific">Aspergillus clavatus (strain ATCC 1007 / CBS 513.65 / DSM 816 / NCTC 3887 / NRRL 1 / QM 1276 / 107)</name>
    <dbReference type="NCBI Taxonomy" id="344612"/>
    <lineage>
        <taxon>Eukaryota</taxon>
        <taxon>Fungi</taxon>
        <taxon>Dikarya</taxon>
        <taxon>Ascomycota</taxon>
        <taxon>Pezizomycotina</taxon>
        <taxon>Eurotiomycetes</taxon>
        <taxon>Eurotiomycetidae</taxon>
        <taxon>Eurotiales</taxon>
        <taxon>Aspergillaceae</taxon>
        <taxon>Aspergillus</taxon>
        <taxon>Aspergillus subgen. Fumigati</taxon>
    </lineage>
</organism>
<dbReference type="KEGG" id="act:ACLA_018620"/>